<dbReference type="PROSITE" id="PS51257">
    <property type="entry name" value="PROKAR_LIPOPROTEIN"/>
    <property type="match status" value="1"/>
</dbReference>
<evidence type="ECO:0000313" key="3">
    <source>
        <dbReference type="EMBL" id="MDS1269688.1"/>
    </source>
</evidence>
<keyword evidence="2" id="KW-0732">Signal</keyword>
<organism evidence="3 4">
    <name type="scientific">Lipingzhangella rawalii</name>
    <dbReference type="NCBI Taxonomy" id="2055835"/>
    <lineage>
        <taxon>Bacteria</taxon>
        <taxon>Bacillati</taxon>
        <taxon>Actinomycetota</taxon>
        <taxon>Actinomycetes</taxon>
        <taxon>Streptosporangiales</taxon>
        <taxon>Nocardiopsidaceae</taxon>
        <taxon>Lipingzhangella</taxon>
    </lineage>
</organism>
<feature type="chain" id="PRO_5045607102" description="Secreted protein" evidence="2">
    <location>
        <begin position="28"/>
        <end position="111"/>
    </location>
</feature>
<dbReference type="EMBL" id="JAVLVT010000001">
    <property type="protein sequence ID" value="MDS1269688.1"/>
    <property type="molecule type" value="Genomic_DNA"/>
</dbReference>
<protein>
    <recommendedName>
        <fullName evidence="5">Secreted protein</fullName>
    </recommendedName>
</protein>
<evidence type="ECO:0000313" key="4">
    <source>
        <dbReference type="Proteomes" id="UP001250214"/>
    </source>
</evidence>
<proteinExistence type="predicted"/>
<name>A0ABU2H307_9ACTN</name>
<accession>A0ABU2H307</accession>
<keyword evidence="4" id="KW-1185">Reference proteome</keyword>
<comment type="caution">
    <text evidence="3">The sequence shown here is derived from an EMBL/GenBank/DDBJ whole genome shotgun (WGS) entry which is preliminary data.</text>
</comment>
<evidence type="ECO:0000256" key="1">
    <source>
        <dbReference type="SAM" id="MobiDB-lite"/>
    </source>
</evidence>
<dbReference type="RefSeq" id="WP_310911145.1">
    <property type="nucleotide sequence ID" value="NZ_JAVLVT010000001.1"/>
</dbReference>
<feature type="signal peptide" evidence="2">
    <location>
        <begin position="1"/>
        <end position="27"/>
    </location>
</feature>
<evidence type="ECO:0000256" key="2">
    <source>
        <dbReference type="SAM" id="SignalP"/>
    </source>
</evidence>
<sequence>MRTPTAFAGPLLTLLLLAGCGNNSADANDDNTGPEWGHTDVFTEEVNGEEIVCVNWESGDSGGLTCDFAPLHQDTENSADSEESEDTAEAGETGDAATEDPATEPAPEPAE</sequence>
<feature type="compositionally biased region" description="Acidic residues" evidence="1">
    <location>
        <begin position="77"/>
        <end position="89"/>
    </location>
</feature>
<gene>
    <name evidence="3" type="ORF">RIF23_05210</name>
</gene>
<dbReference type="Proteomes" id="UP001250214">
    <property type="component" value="Unassembled WGS sequence"/>
</dbReference>
<feature type="region of interest" description="Disordered" evidence="1">
    <location>
        <begin position="65"/>
        <end position="111"/>
    </location>
</feature>
<reference evidence="4" key="1">
    <citation type="submission" date="2023-07" db="EMBL/GenBank/DDBJ databases">
        <title>Novel species in the genus Lipingzhangella isolated from Sambhar Salt Lake.</title>
        <authorList>
            <person name="Jiya N."/>
            <person name="Kajale S."/>
            <person name="Sharma A."/>
        </authorList>
    </citation>
    <scope>NUCLEOTIDE SEQUENCE [LARGE SCALE GENOMIC DNA]</scope>
    <source>
        <strain evidence="4">LS1_29</strain>
    </source>
</reference>
<evidence type="ECO:0008006" key="5">
    <source>
        <dbReference type="Google" id="ProtNLM"/>
    </source>
</evidence>